<sequence length="126" mass="15137">MEKTKVSHLHQKKKKTKYHTSVKQRYIFMKCLSKSFQKREKYPKGENKSSNLFGKKEIFENLPLKKFWGNTLEKVVKESKIICTAFFKSKFKLQKLFEKSRSHTKQSKQENCHNVQHLKTTLKRNL</sequence>
<accession>A0A059B8E2</accession>
<gene>
    <name evidence="1" type="ORF">EUGRSUZ_H05107</name>
</gene>
<organism evidence="1">
    <name type="scientific">Eucalyptus grandis</name>
    <name type="common">Flooded gum</name>
    <dbReference type="NCBI Taxonomy" id="71139"/>
    <lineage>
        <taxon>Eukaryota</taxon>
        <taxon>Viridiplantae</taxon>
        <taxon>Streptophyta</taxon>
        <taxon>Embryophyta</taxon>
        <taxon>Tracheophyta</taxon>
        <taxon>Spermatophyta</taxon>
        <taxon>Magnoliopsida</taxon>
        <taxon>eudicotyledons</taxon>
        <taxon>Gunneridae</taxon>
        <taxon>Pentapetalae</taxon>
        <taxon>rosids</taxon>
        <taxon>malvids</taxon>
        <taxon>Myrtales</taxon>
        <taxon>Myrtaceae</taxon>
        <taxon>Myrtoideae</taxon>
        <taxon>Eucalypteae</taxon>
        <taxon>Eucalyptus</taxon>
    </lineage>
</organism>
<dbReference type="AlphaFoldDB" id="A0A059B8E2"/>
<reference evidence="1" key="1">
    <citation type="submission" date="2013-07" db="EMBL/GenBank/DDBJ databases">
        <title>The genome of Eucalyptus grandis.</title>
        <authorList>
            <person name="Schmutz J."/>
            <person name="Hayes R."/>
            <person name="Myburg A."/>
            <person name="Tuskan G."/>
            <person name="Grattapaglia D."/>
            <person name="Rokhsar D.S."/>
        </authorList>
    </citation>
    <scope>NUCLEOTIDE SEQUENCE</scope>
    <source>
        <tissue evidence="1">Leaf extractions</tissue>
    </source>
</reference>
<dbReference type="InParanoid" id="A0A059B8E2"/>
<dbReference type="Gramene" id="KCW62467">
    <property type="protein sequence ID" value="KCW62467"/>
    <property type="gene ID" value="EUGRSUZ_H05107"/>
</dbReference>
<proteinExistence type="predicted"/>
<evidence type="ECO:0000313" key="1">
    <source>
        <dbReference type="EMBL" id="KCW62467.1"/>
    </source>
</evidence>
<protein>
    <submittedName>
        <fullName evidence="1">Uncharacterized protein</fullName>
    </submittedName>
</protein>
<name>A0A059B8E2_EUCGR</name>
<dbReference type="EMBL" id="KK198760">
    <property type="protein sequence ID" value="KCW62467.1"/>
    <property type="molecule type" value="Genomic_DNA"/>
</dbReference>